<reference evidence="2" key="1">
    <citation type="submission" date="2016-06" db="EMBL/GenBank/DDBJ databases">
        <authorList>
            <person name="Varghese N."/>
            <person name="Submissions Spin"/>
        </authorList>
    </citation>
    <scope>NUCLEOTIDE SEQUENCE [LARGE SCALE GENOMIC DNA]</scope>
    <source>
        <strain evidence="2">DSM 44983</strain>
    </source>
</reference>
<dbReference type="OrthoDB" id="3695809at2"/>
<keyword evidence="2" id="KW-1185">Reference proteome</keyword>
<accession>A0A109IHT2</accession>
<protein>
    <submittedName>
        <fullName evidence="1">Uncharacterized protein</fullName>
    </submittedName>
</protein>
<organism evidence="1 2">
    <name type="scientific">Micromonospora rifamycinica</name>
    <dbReference type="NCBI Taxonomy" id="291594"/>
    <lineage>
        <taxon>Bacteria</taxon>
        <taxon>Bacillati</taxon>
        <taxon>Actinomycetota</taxon>
        <taxon>Actinomycetes</taxon>
        <taxon>Micromonosporales</taxon>
        <taxon>Micromonosporaceae</taxon>
        <taxon>Micromonospora</taxon>
    </lineage>
</organism>
<dbReference type="AlphaFoldDB" id="A0A109IHT2"/>
<gene>
    <name evidence="1" type="ORF">GA0070623_0656</name>
</gene>
<dbReference type="Proteomes" id="UP000198226">
    <property type="component" value="Chromosome I"/>
</dbReference>
<dbReference type="EMBL" id="LT607752">
    <property type="protein sequence ID" value="SCG40321.1"/>
    <property type="molecule type" value="Genomic_DNA"/>
</dbReference>
<evidence type="ECO:0000313" key="1">
    <source>
        <dbReference type="EMBL" id="SCG40321.1"/>
    </source>
</evidence>
<dbReference type="InterPro" id="IPR036894">
    <property type="entry name" value="YbaB-like_sf"/>
</dbReference>
<dbReference type="InterPro" id="IPR004401">
    <property type="entry name" value="YbaB/EbfC"/>
</dbReference>
<proteinExistence type="predicted"/>
<dbReference type="Gene3D" id="3.30.1310.10">
    <property type="entry name" value="Nucleoid-associated protein YbaB-like domain"/>
    <property type="match status" value="1"/>
</dbReference>
<name>A0A109IHT2_9ACTN</name>
<evidence type="ECO:0000313" key="2">
    <source>
        <dbReference type="Proteomes" id="UP000198226"/>
    </source>
</evidence>
<sequence>MWADEATLDATARRLDEWEASFTDRAERARQLAAQVQALTGTARSPDRTVEVTVDPTGLLVDLRLDEQTRQHSAAHTARQIMATSRAARADLLRRITEATTRTLGPDDPTARAIIESHRQRLHPGQGTPDAGR</sequence>
<dbReference type="RefSeq" id="WP_067312455.1">
    <property type="nucleotide sequence ID" value="NZ_LRMV01000128.1"/>
</dbReference>
<dbReference type="Pfam" id="PF02575">
    <property type="entry name" value="YbaB_DNA_bd"/>
    <property type="match status" value="1"/>
</dbReference>